<dbReference type="Proteomes" id="UP001169069">
    <property type="component" value="Unassembled WGS sequence"/>
</dbReference>
<keyword evidence="4 6" id="KW-1133">Transmembrane helix</keyword>
<keyword evidence="8" id="KW-1185">Reference proteome</keyword>
<gene>
    <name evidence="7" type="ORF">PGH07_05725</name>
</gene>
<sequence>MNTSIYEISLLDLVWMMIPVGIVIFIYIRWVKDTVTLFHALFRMLIQLILIGYALTYIFQADSPYLVILVLSIMLIAASIIALRPLKVRDTRLYLNVFISIIIGGLLTLILVIAGVMNPEPWYDPKVVIPLAGMIFANSMNAVSIAAERFESETGKEIGYIEARATAYKASLIPIINALFAVGLVSLPGMMTGQILSGVDPLIAVRYQMMVMLMILGSAGISVAIYLERLKINRTY</sequence>
<feature type="transmembrane region" description="Helical" evidence="6">
    <location>
        <begin position="127"/>
        <end position="147"/>
    </location>
</feature>
<keyword evidence="3 6" id="KW-0812">Transmembrane</keyword>
<dbReference type="InterPro" id="IPR005226">
    <property type="entry name" value="UPF0014_fam"/>
</dbReference>
<keyword evidence="5 6" id="KW-0472">Membrane</keyword>
<comment type="similarity">
    <text evidence="2">Belongs to the UPF0014 family.</text>
</comment>
<evidence type="ECO:0000256" key="4">
    <source>
        <dbReference type="ARBA" id="ARBA00022989"/>
    </source>
</evidence>
<dbReference type="PANTHER" id="PTHR30028:SF0">
    <property type="entry name" value="PROTEIN ALUMINUM SENSITIVE 3"/>
    <property type="match status" value="1"/>
</dbReference>
<feature type="transmembrane region" description="Helical" evidence="6">
    <location>
        <begin position="207"/>
        <end position="227"/>
    </location>
</feature>
<feature type="transmembrane region" description="Helical" evidence="6">
    <location>
        <begin position="167"/>
        <end position="187"/>
    </location>
</feature>
<feature type="transmembrane region" description="Helical" evidence="6">
    <location>
        <begin position="6"/>
        <end position="28"/>
    </location>
</feature>
<feature type="transmembrane region" description="Helical" evidence="6">
    <location>
        <begin position="40"/>
        <end position="59"/>
    </location>
</feature>
<evidence type="ECO:0000256" key="1">
    <source>
        <dbReference type="ARBA" id="ARBA00004141"/>
    </source>
</evidence>
<name>A0ABT7QY33_9BACT</name>
<evidence type="ECO:0000256" key="3">
    <source>
        <dbReference type="ARBA" id="ARBA00022692"/>
    </source>
</evidence>
<organism evidence="7 8">
    <name type="scientific">Sulfurovum zhangzhouensis</name>
    <dbReference type="NCBI Taxonomy" id="3019067"/>
    <lineage>
        <taxon>Bacteria</taxon>
        <taxon>Pseudomonadati</taxon>
        <taxon>Campylobacterota</taxon>
        <taxon>Epsilonproteobacteria</taxon>
        <taxon>Campylobacterales</taxon>
        <taxon>Sulfurovaceae</taxon>
        <taxon>Sulfurovum</taxon>
    </lineage>
</organism>
<comment type="caution">
    <text evidence="7">The sequence shown here is derived from an EMBL/GenBank/DDBJ whole genome shotgun (WGS) entry which is preliminary data.</text>
</comment>
<protein>
    <submittedName>
        <fullName evidence="7">ABC transporter permease</fullName>
    </submittedName>
</protein>
<evidence type="ECO:0000313" key="7">
    <source>
        <dbReference type="EMBL" id="MDM5271666.1"/>
    </source>
</evidence>
<dbReference type="EMBL" id="JAQIBD010000002">
    <property type="protein sequence ID" value="MDM5271666.1"/>
    <property type="molecule type" value="Genomic_DNA"/>
</dbReference>
<evidence type="ECO:0000256" key="6">
    <source>
        <dbReference type="SAM" id="Phobius"/>
    </source>
</evidence>
<feature type="transmembrane region" description="Helical" evidence="6">
    <location>
        <begin position="65"/>
        <end position="86"/>
    </location>
</feature>
<feature type="transmembrane region" description="Helical" evidence="6">
    <location>
        <begin position="93"/>
        <end position="115"/>
    </location>
</feature>
<proteinExistence type="inferred from homology"/>
<evidence type="ECO:0000256" key="2">
    <source>
        <dbReference type="ARBA" id="ARBA00005268"/>
    </source>
</evidence>
<evidence type="ECO:0000313" key="8">
    <source>
        <dbReference type="Proteomes" id="UP001169069"/>
    </source>
</evidence>
<evidence type="ECO:0000256" key="5">
    <source>
        <dbReference type="ARBA" id="ARBA00023136"/>
    </source>
</evidence>
<accession>A0ABT7QY33</accession>
<dbReference type="RefSeq" id="WP_289413335.1">
    <property type="nucleotide sequence ID" value="NZ_JAQIBD010000002.1"/>
</dbReference>
<comment type="subcellular location">
    <subcellularLocation>
        <location evidence="1">Membrane</location>
        <topology evidence="1">Multi-pass membrane protein</topology>
    </subcellularLocation>
</comment>
<dbReference type="Pfam" id="PF03649">
    <property type="entry name" value="UPF0014"/>
    <property type="match status" value="1"/>
</dbReference>
<reference evidence="7" key="1">
    <citation type="submission" date="2023-01" db="EMBL/GenBank/DDBJ databases">
        <title>Sulfurovum sp. zt1-1 genome assembly.</title>
        <authorList>
            <person name="Wang J."/>
        </authorList>
    </citation>
    <scope>NUCLEOTIDE SEQUENCE</scope>
    <source>
        <strain evidence="7">Zt1-1</strain>
    </source>
</reference>
<dbReference type="PANTHER" id="PTHR30028">
    <property type="entry name" value="UPF0014 INNER MEMBRANE PROTEIN YBBM-RELATED"/>
    <property type="match status" value="1"/>
</dbReference>